<keyword evidence="5" id="KW-0233">DNA recombination</keyword>
<reference evidence="8" key="1">
    <citation type="submission" date="2017-09" db="EMBL/GenBank/DDBJ databases">
        <title>Depth-based differentiation of microbial function through sediment-hosted aquifers and enrichment of novel symbionts in the deep terrestrial subsurface.</title>
        <authorList>
            <person name="Probst A.J."/>
            <person name="Ladd B."/>
            <person name="Jarett J.K."/>
            <person name="Geller-Mcgrath D.E."/>
            <person name="Sieber C.M.K."/>
            <person name="Emerson J.B."/>
            <person name="Anantharaman K."/>
            <person name="Thomas B.C."/>
            <person name="Malmstrom R."/>
            <person name="Stieglmeier M."/>
            <person name="Klingl A."/>
            <person name="Woyke T."/>
            <person name="Ryan C.M."/>
            <person name="Banfield J.F."/>
        </authorList>
    </citation>
    <scope>NUCLEOTIDE SEQUENCE [LARGE SCALE GENOMIC DNA]</scope>
</reference>
<feature type="non-terminal residue" evidence="7">
    <location>
        <position position="81"/>
    </location>
</feature>
<organism evidence="7 8">
    <name type="scientific">Candidatus Nealsonbacteria bacterium CG_4_9_14_3_um_filter_37_13</name>
    <dbReference type="NCBI Taxonomy" id="1974695"/>
    <lineage>
        <taxon>Bacteria</taxon>
        <taxon>Candidatus Nealsoniibacteriota</taxon>
    </lineage>
</organism>
<evidence type="ECO:0000313" key="7">
    <source>
        <dbReference type="EMBL" id="PJA83971.1"/>
    </source>
</evidence>
<name>A0A2M7Z464_9BACT</name>
<evidence type="ECO:0000259" key="6">
    <source>
        <dbReference type="PROSITE" id="PS50162"/>
    </source>
</evidence>
<dbReference type="InterPro" id="IPR020588">
    <property type="entry name" value="RecA_ATP-bd"/>
</dbReference>
<protein>
    <recommendedName>
        <fullName evidence="2">Protein RecA</fullName>
    </recommendedName>
</protein>
<dbReference type="GO" id="GO:0006310">
    <property type="term" value="P:DNA recombination"/>
    <property type="evidence" value="ECO:0007669"/>
    <property type="project" value="UniProtKB-KW"/>
</dbReference>
<dbReference type="InterPro" id="IPR027417">
    <property type="entry name" value="P-loop_NTPase"/>
</dbReference>
<dbReference type="GO" id="GO:0005524">
    <property type="term" value="F:ATP binding"/>
    <property type="evidence" value="ECO:0007669"/>
    <property type="project" value="UniProtKB-KW"/>
</dbReference>
<evidence type="ECO:0000256" key="4">
    <source>
        <dbReference type="ARBA" id="ARBA00022840"/>
    </source>
</evidence>
<dbReference type="Gene3D" id="3.40.50.300">
    <property type="entry name" value="P-loop containing nucleotide triphosphate hydrolases"/>
    <property type="match status" value="1"/>
</dbReference>
<dbReference type="PROSITE" id="PS50162">
    <property type="entry name" value="RECA_2"/>
    <property type="match status" value="1"/>
</dbReference>
<dbReference type="GO" id="GO:0006281">
    <property type="term" value="P:DNA repair"/>
    <property type="evidence" value="ECO:0007669"/>
    <property type="project" value="InterPro"/>
</dbReference>
<dbReference type="EMBL" id="PFVR01000106">
    <property type="protein sequence ID" value="PJA83971.1"/>
    <property type="molecule type" value="Genomic_DNA"/>
</dbReference>
<dbReference type="AlphaFoldDB" id="A0A2M7Z464"/>
<dbReference type="PANTHER" id="PTHR45900:SF1">
    <property type="entry name" value="MITOCHONDRIAL DNA REPAIR PROTEIN RECA HOMOLOG-RELATED"/>
    <property type="match status" value="1"/>
</dbReference>
<dbReference type="Pfam" id="PF00154">
    <property type="entry name" value="RecA_N"/>
    <property type="match status" value="1"/>
</dbReference>
<keyword evidence="3" id="KW-0547">Nucleotide-binding</keyword>
<evidence type="ECO:0000256" key="2">
    <source>
        <dbReference type="ARBA" id="ARBA00015553"/>
    </source>
</evidence>
<sequence length="81" mass="8747">MAKQKEPKSERKDLQEAVEEIKQRFGEGAIMKLRETRPVDVDVIPTGSISLDLALGVGGVPRGRVIEIYGPEGSGKTSLAL</sequence>
<evidence type="ECO:0000256" key="3">
    <source>
        <dbReference type="ARBA" id="ARBA00022741"/>
    </source>
</evidence>
<keyword evidence="4" id="KW-0067">ATP-binding</keyword>
<dbReference type="GO" id="GO:0003697">
    <property type="term" value="F:single-stranded DNA binding"/>
    <property type="evidence" value="ECO:0007669"/>
    <property type="project" value="InterPro"/>
</dbReference>
<comment type="similarity">
    <text evidence="1">Belongs to the RecA family.</text>
</comment>
<dbReference type="GO" id="GO:0140664">
    <property type="term" value="F:ATP-dependent DNA damage sensor activity"/>
    <property type="evidence" value="ECO:0007669"/>
    <property type="project" value="InterPro"/>
</dbReference>
<feature type="domain" description="RecA family profile 1" evidence="6">
    <location>
        <begin position="40"/>
        <end position="81"/>
    </location>
</feature>
<evidence type="ECO:0000256" key="1">
    <source>
        <dbReference type="ARBA" id="ARBA00009391"/>
    </source>
</evidence>
<dbReference type="InterPro" id="IPR013765">
    <property type="entry name" value="DNA_recomb/repair_RecA"/>
</dbReference>
<dbReference type="InterPro" id="IPR049428">
    <property type="entry name" value="RecA-like_N"/>
</dbReference>
<dbReference type="SUPFAM" id="SSF52540">
    <property type="entry name" value="P-loop containing nucleoside triphosphate hydrolases"/>
    <property type="match status" value="1"/>
</dbReference>
<evidence type="ECO:0000256" key="5">
    <source>
        <dbReference type="ARBA" id="ARBA00023172"/>
    </source>
</evidence>
<evidence type="ECO:0000313" key="8">
    <source>
        <dbReference type="Proteomes" id="UP000231034"/>
    </source>
</evidence>
<accession>A0A2M7Z464</accession>
<dbReference type="Proteomes" id="UP000231034">
    <property type="component" value="Unassembled WGS sequence"/>
</dbReference>
<gene>
    <name evidence="7" type="ORF">CO145_03045</name>
</gene>
<dbReference type="PANTHER" id="PTHR45900">
    <property type="entry name" value="RECA"/>
    <property type="match status" value="1"/>
</dbReference>
<comment type="caution">
    <text evidence="7">The sequence shown here is derived from an EMBL/GenBank/DDBJ whole genome shotgun (WGS) entry which is preliminary data.</text>
</comment>
<proteinExistence type="inferred from homology"/>